<dbReference type="InterPro" id="IPR051454">
    <property type="entry name" value="RNA/ubiquinone_mod_enzymes"/>
</dbReference>
<dbReference type="Proteomes" id="UP000016638">
    <property type="component" value="Unassembled WGS sequence"/>
</dbReference>
<evidence type="ECO:0000259" key="2">
    <source>
        <dbReference type="Pfam" id="PF12392"/>
    </source>
</evidence>
<reference evidence="3 4" key="1">
    <citation type="submission" date="2013-08" db="EMBL/GenBank/DDBJ databases">
        <authorList>
            <person name="Durkin A.S."/>
            <person name="Haft D.R."/>
            <person name="McCorrison J."/>
            <person name="Torralba M."/>
            <person name="Gillis M."/>
            <person name="Haft D.H."/>
            <person name="Methe B."/>
            <person name="Sutton G."/>
            <person name="Nelson K.E."/>
        </authorList>
    </citation>
    <scope>NUCLEOTIDE SEQUENCE [LARGE SCALE GENOMIC DNA]</scope>
    <source>
        <strain evidence="3 4">F0195</strain>
    </source>
</reference>
<dbReference type="PANTHER" id="PTHR30217">
    <property type="entry name" value="PEPTIDASE U32 FAMILY"/>
    <property type="match status" value="1"/>
</dbReference>
<accession>U2V221</accession>
<feature type="region of interest" description="Disordered" evidence="1">
    <location>
        <begin position="825"/>
        <end position="844"/>
    </location>
</feature>
<evidence type="ECO:0000313" key="3">
    <source>
        <dbReference type="EMBL" id="ERL06726.1"/>
    </source>
</evidence>
<dbReference type="EMBL" id="AWEZ01000062">
    <property type="protein sequence ID" value="ERL06726.1"/>
    <property type="molecule type" value="Genomic_DNA"/>
</dbReference>
<dbReference type="InterPro" id="IPR020988">
    <property type="entry name" value="Pept_U32_collagenase"/>
</dbReference>
<dbReference type="GO" id="GO:0016787">
    <property type="term" value="F:hydrolase activity"/>
    <property type="evidence" value="ECO:0007669"/>
    <property type="project" value="UniProtKB-KW"/>
</dbReference>
<dbReference type="PROSITE" id="PS01276">
    <property type="entry name" value="PEPTIDASE_U32"/>
    <property type="match status" value="1"/>
</dbReference>
<dbReference type="AlphaFoldDB" id="U2V221"/>
<keyword evidence="4" id="KW-1185">Reference proteome</keyword>
<dbReference type="PATRIC" id="fig|1125712.3.peg.2020"/>
<dbReference type="RefSeq" id="WP_021726794.1">
    <property type="nucleotide sequence ID" value="NZ_AWEZ01000062.1"/>
</dbReference>
<dbReference type="OrthoDB" id="9807498at2"/>
<dbReference type="eggNOG" id="COG0826">
    <property type="taxonomic scope" value="Bacteria"/>
</dbReference>
<gene>
    <name evidence="3" type="ORF">HMPREF1316_0600</name>
</gene>
<dbReference type="STRING" id="1125712.HMPREF1316_0600"/>
<comment type="caution">
    <text evidence="3">The sequence shown here is derived from an EMBL/GenBank/DDBJ whole genome shotgun (WGS) entry which is preliminary data.</text>
</comment>
<dbReference type="EC" id="3.4.-.-" evidence="3"/>
<protein>
    <submittedName>
        <fullName evidence="3">Peptidase, U32 family</fullName>
        <ecNumber evidence="3">3.4.-.-</ecNumber>
    </submittedName>
</protein>
<dbReference type="InterPro" id="IPR001539">
    <property type="entry name" value="Peptidase_U32"/>
</dbReference>
<dbReference type="Pfam" id="PF01136">
    <property type="entry name" value="Peptidase_U32"/>
    <property type="match status" value="2"/>
</dbReference>
<evidence type="ECO:0000256" key="1">
    <source>
        <dbReference type="SAM" id="MobiDB-lite"/>
    </source>
</evidence>
<feature type="domain" description="Peptidase U32 collagenase" evidence="2">
    <location>
        <begin position="422"/>
        <end position="531"/>
    </location>
</feature>
<sequence length="844" mass="91515">MRFRDTHAVPELLAPAGGPEPFNAALAAGADAIYCALGNDFNARRSAHNFTCETFEAACRAAHLADVRVYVTVNVVIRTCEMPRVLALVRKAWLLGADAFIIQDWGLLFEIRHRFPQMECHISTQANIHDARATAWCRELGVERVTLSRELSVPEMARIAQEGVELESFGHGALCFCYSGICMMSSLAKGRSANRGMCAQPCRLPYQLVDEDGASISAPGRRLPLCPKDYCTIEDLPRLAQAGLGSLKVEGRMKAPDYVCSVVSAYRAQLDDLAAGRLPTDVEEAERHQRLRRAFNRDFTHAYLDGTSDDDMMSYERSNNRGELVGIVVATRDLGGGRVRRGGANGGRERLRFKTFAEVDIRLDRSVGEGDLLEVRPMDDPTQFLTTHVPADARVGETICCKTVRPMAAGCPVRVIRSQAAMDEAARVATGDDRYKRPVRVRVEARLGQPFVVELACVDGGATARAEGFVVEAARTRAVTREDLVEHVGRMGQSPFVPVAFEVEVDEGCGMGFSAVHGVRAKACRLLEETILVPSSAAVREEGLARVPDGEDLATHLRFVRREAGLAAPSVSRAAEVCALVPTPVLAQAAVTAGATRLYATPDACEEARRQDAAWPEGITVVPWLDEVCREPDHQRLDPLVEQGAPCAVGNMSELVLALERGSLPEVRECIPAHNESTLVALEQAGAKGLWLSPELTLEEACALGKASSVPCGLIVSGRLRAMTSEHCVLQTTGRCIHDCASCALRSRRLSLRDRAGALLPVRTDLAGRSHIYAARPLDATPEIGELIAAGVSRLMVDCTLLSEREAALEVERVGRAVRAAATGRKPARRLARATSGHLHEPIE</sequence>
<dbReference type="PANTHER" id="PTHR30217:SF10">
    <property type="entry name" value="23S RRNA 5-HYDROXYCYTIDINE C2501 SYNTHASE"/>
    <property type="match status" value="1"/>
</dbReference>
<organism evidence="3 4">
    <name type="scientific">Olsenella profusa F0195</name>
    <dbReference type="NCBI Taxonomy" id="1125712"/>
    <lineage>
        <taxon>Bacteria</taxon>
        <taxon>Bacillati</taxon>
        <taxon>Actinomycetota</taxon>
        <taxon>Coriobacteriia</taxon>
        <taxon>Coriobacteriales</taxon>
        <taxon>Atopobiaceae</taxon>
        <taxon>Olsenella</taxon>
    </lineage>
</organism>
<evidence type="ECO:0000313" key="4">
    <source>
        <dbReference type="Proteomes" id="UP000016638"/>
    </source>
</evidence>
<proteinExistence type="predicted"/>
<name>U2V221_9ACTN</name>
<dbReference type="Pfam" id="PF12392">
    <property type="entry name" value="DUF3656"/>
    <property type="match status" value="1"/>
</dbReference>
<keyword evidence="3" id="KW-0378">Hydrolase</keyword>